<evidence type="ECO:0008006" key="3">
    <source>
        <dbReference type="Google" id="ProtNLM"/>
    </source>
</evidence>
<sequence length="34" mass="3479">MKMNLGLMVAGVVGLSGCGGTVADITNKQRVQVM</sequence>
<dbReference type="PROSITE" id="PS51257">
    <property type="entry name" value="PROKAR_LIPOPROTEIN"/>
    <property type="match status" value="1"/>
</dbReference>
<dbReference type="EMBL" id="CP022163">
    <property type="protein sequence ID" value="ATB29955.1"/>
    <property type="molecule type" value="Genomic_DNA"/>
</dbReference>
<evidence type="ECO:0000313" key="1">
    <source>
        <dbReference type="EMBL" id="ATB29955.1"/>
    </source>
</evidence>
<name>A0A250IDV2_9BACT</name>
<protein>
    <recommendedName>
        <fullName evidence="3">Lipoprotein</fullName>
    </recommendedName>
</protein>
<evidence type="ECO:0000313" key="2">
    <source>
        <dbReference type="Proteomes" id="UP000217289"/>
    </source>
</evidence>
<gene>
    <name evidence="1" type="ORF">MEBOL_003410</name>
</gene>
<accession>A0A250IDV2</accession>
<proteinExistence type="predicted"/>
<organism evidence="1 2">
    <name type="scientific">Melittangium boletus DSM 14713</name>
    <dbReference type="NCBI Taxonomy" id="1294270"/>
    <lineage>
        <taxon>Bacteria</taxon>
        <taxon>Pseudomonadati</taxon>
        <taxon>Myxococcota</taxon>
        <taxon>Myxococcia</taxon>
        <taxon>Myxococcales</taxon>
        <taxon>Cystobacterineae</taxon>
        <taxon>Archangiaceae</taxon>
        <taxon>Melittangium</taxon>
    </lineage>
</organism>
<keyword evidence="2" id="KW-1185">Reference proteome</keyword>
<dbReference type="Proteomes" id="UP000217289">
    <property type="component" value="Chromosome"/>
</dbReference>
<dbReference type="AlphaFoldDB" id="A0A250IDV2"/>
<dbReference type="KEGG" id="mbd:MEBOL_003410"/>
<reference evidence="1 2" key="1">
    <citation type="submission" date="2017-06" db="EMBL/GenBank/DDBJ databases">
        <authorList>
            <person name="Kim H.J."/>
            <person name="Triplett B.A."/>
        </authorList>
    </citation>
    <scope>NUCLEOTIDE SEQUENCE [LARGE SCALE GENOMIC DNA]</scope>
    <source>
        <strain evidence="1 2">DSM 14713</strain>
    </source>
</reference>